<feature type="domain" description="Carbohydrate kinase FGGY C-terminal" evidence="5">
    <location>
        <begin position="264"/>
        <end position="453"/>
    </location>
</feature>
<dbReference type="Proteomes" id="UP000184080">
    <property type="component" value="Unassembled WGS sequence"/>
</dbReference>
<dbReference type="Pfam" id="PF00370">
    <property type="entry name" value="FGGY_N"/>
    <property type="match status" value="1"/>
</dbReference>
<sequence>MDRYVLSIDLGTQGIRSIIFNQFGKLIDKEKVPFDPPYFSLEPGYAEQHPEFYFQCMAQSTLNLKKRQEELWKSIEAVSITTIRDVNVFVSKKGEVLRPAILWLDHRLANCRESLPIYSDIIFKAVGMNETIKNVRKKTTVNWIRENEPEVWKDTYKCLMISGYLNYRLTNKYVDSVASQIGHMPFDYKYHKWYSEYHFKWSVFNNDRSKLYDLVDSGTVMGNVTKEASNLTGIAEGTPVIASGSDKGCETLGTGCFNSKVASLSFGTTATIQTTTNFYCEPIKFMPAYPGVVKHSYNPELEVFRGYWLISWFKKEFAAKEEIEALKLGISAEEILNRRLQEIPPGSEGLLLQPFWTPGLRQPEARGSMIGFNDCHTRIHIYKAIIEGINYSLMDGMKKIEAATGVKVEKLTVSGGGSQSEEICQITSDMFNLPVYKPETYETSGLGAAISSFVGLGVYKDYKTAVEAMVHYSKVYYPEKKHAEIYKELYEKAYRKIYGSLKDIYIKIQEISLKNR</sequence>
<evidence type="ECO:0000259" key="5">
    <source>
        <dbReference type="Pfam" id="PF02782"/>
    </source>
</evidence>
<feature type="domain" description="Carbohydrate kinase FGGY N-terminal" evidence="4">
    <location>
        <begin position="4"/>
        <end position="252"/>
    </location>
</feature>
<dbReference type="PANTHER" id="PTHR43095:SF5">
    <property type="entry name" value="XYLULOSE KINASE"/>
    <property type="match status" value="1"/>
</dbReference>
<dbReference type="InterPro" id="IPR018485">
    <property type="entry name" value="FGGY_C"/>
</dbReference>
<dbReference type="InterPro" id="IPR043129">
    <property type="entry name" value="ATPase_NBD"/>
</dbReference>
<dbReference type="Gene3D" id="3.30.420.40">
    <property type="match status" value="2"/>
</dbReference>
<evidence type="ECO:0000256" key="3">
    <source>
        <dbReference type="ARBA" id="ARBA00022777"/>
    </source>
</evidence>
<proteinExistence type="inferred from homology"/>
<dbReference type="InterPro" id="IPR000577">
    <property type="entry name" value="Carb_kinase_FGGY"/>
</dbReference>
<dbReference type="RefSeq" id="WP_073004432.1">
    <property type="nucleotide sequence ID" value="NZ_FQZO01000001.1"/>
</dbReference>
<dbReference type="STRING" id="1121298.SAMN05444401_1128"/>
<dbReference type="InterPro" id="IPR050406">
    <property type="entry name" value="FGGY_Carb_Kinase"/>
</dbReference>
<organism evidence="6 7">
    <name type="scientific">Clostridium amylolyticum</name>
    <dbReference type="NCBI Taxonomy" id="1121298"/>
    <lineage>
        <taxon>Bacteria</taxon>
        <taxon>Bacillati</taxon>
        <taxon>Bacillota</taxon>
        <taxon>Clostridia</taxon>
        <taxon>Eubacteriales</taxon>
        <taxon>Clostridiaceae</taxon>
        <taxon>Clostridium</taxon>
    </lineage>
</organism>
<dbReference type="GO" id="GO:0016301">
    <property type="term" value="F:kinase activity"/>
    <property type="evidence" value="ECO:0007669"/>
    <property type="project" value="UniProtKB-KW"/>
</dbReference>
<evidence type="ECO:0000256" key="1">
    <source>
        <dbReference type="ARBA" id="ARBA00009156"/>
    </source>
</evidence>
<protein>
    <submittedName>
        <fullName evidence="6">Sugar (Pentulose or hexulose) kinase</fullName>
    </submittedName>
</protein>
<dbReference type="PIRSF" id="PIRSF000538">
    <property type="entry name" value="GlpK"/>
    <property type="match status" value="1"/>
</dbReference>
<name>A0A1M6CHV5_9CLOT</name>
<dbReference type="EMBL" id="FQZO01000001">
    <property type="protein sequence ID" value="SHI60577.1"/>
    <property type="molecule type" value="Genomic_DNA"/>
</dbReference>
<evidence type="ECO:0000259" key="4">
    <source>
        <dbReference type="Pfam" id="PF00370"/>
    </source>
</evidence>
<keyword evidence="3 6" id="KW-0418">Kinase</keyword>
<gene>
    <name evidence="6" type="ORF">SAMN05444401_1128</name>
</gene>
<comment type="similarity">
    <text evidence="1">Belongs to the FGGY kinase family.</text>
</comment>
<dbReference type="CDD" id="cd07779">
    <property type="entry name" value="ASKHA_NBD_FGGY_YgcE-like"/>
    <property type="match status" value="1"/>
</dbReference>
<reference evidence="6 7" key="1">
    <citation type="submission" date="2016-11" db="EMBL/GenBank/DDBJ databases">
        <authorList>
            <person name="Jaros S."/>
            <person name="Januszkiewicz K."/>
            <person name="Wedrychowicz H."/>
        </authorList>
    </citation>
    <scope>NUCLEOTIDE SEQUENCE [LARGE SCALE GENOMIC DNA]</scope>
    <source>
        <strain evidence="6 7">DSM 21864</strain>
    </source>
</reference>
<dbReference type="AlphaFoldDB" id="A0A1M6CHV5"/>
<evidence type="ECO:0000313" key="7">
    <source>
        <dbReference type="Proteomes" id="UP000184080"/>
    </source>
</evidence>
<dbReference type="SUPFAM" id="SSF53067">
    <property type="entry name" value="Actin-like ATPase domain"/>
    <property type="match status" value="2"/>
</dbReference>
<dbReference type="Pfam" id="PF02782">
    <property type="entry name" value="FGGY_C"/>
    <property type="match status" value="1"/>
</dbReference>
<accession>A0A1M6CHV5</accession>
<dbReference type="OrthoDB" id="9805576at2"/>
<dbReference type="PANTHER" id="PTHR43095">
    <property type="entry name" value="SUGAR KINASE"/>
    <property type="match status" value="1"/>
</dbReference>
<keyword evidence="2" id="KW-0808">Transferase</keyword>
<dbReference type="InterPro" id="IPR018484">
    <property type="entry name" value="FGGY_N"/>
</dbReference>
<dbReference type="GO" id="GO:0005975">
    <property type="term" value="P:carbohydrate metabolic process"/>
    <property type="evidence" value="ECO:0007669"/>
    <property type="project" value="InterPro"/>
</dbReference>
<evidence type="ECO:0000313" key="6">
    <source>
        <dbReference type="EMBL" id="SHI60577.1"/>
    </source>
</evidence>
<evidence type="ECO:0000256" key="2">
    <source>
        <dbReference type="ARBA" id="ARBA00022679"/>
    </source>
</evidence>
<keyword evidence="7" id="KW-1185">Reference proteome</keyword>